<dbReference type="InterPro" id="IPR002550">
    <property type="entry name" value="CNNM"/>
</dbReference>
<dbReference type="KEGG" id="acan:ACA1_208300"/>
<evidence type="ECO:0000313" key="13">
    <source>
        <dbReference type="Proteomes" id="UP000011083"/>
    </source>
</evidence>
<name>L8GYC2_ACACF</name>
<dbReference type="GO" id="GO:0030026">
    <property type="term" value="P:intracellular manganese ion homeostasis"/>
    <property type="evidence" value="ECO:0007669"/>
    <property type="project" value="TreeGrafter"/>
</dbReference>
<dbReference type="Proteomes" id="UP000011083">
    <property type="component" value="Unassembled WGS sequence"/>
</dbReference>
<evidence type="ECO:0000256" key="3">
    <source>
        <dbReference type="ARBA" id="ARBA00022737"/>
    </source>
</evidence>
<gene>
    <name evidence="12" type="ORF">ACA1_208300</name>
</gene>
<organism evidence="12 13">
    <name type="scientific">Acanthamoeba castellanii (strain ATCC 30010 / Neff)</name>
    <dbReference type="NCBI Taxonomy" id="1257118"/>
    <lineage>
        <taxon>Eukaryota</taxon>
        <taxon>Amoebozoa</taxon>
        <taxon>Discosea</taxon>
        <taxon>Longamoebia</taxon>
        <taxon>Centramoebida</taxon>
        <taxon>Acanthamoebidae</taxon>
        <taxon>Acanthamoeba</taxon>
    </lineage>
</organism>
<dbReference type="InterPro" id="IPR045095">
    <property type="entry name" value="ACDP"/>
</dbReference>
<dbReference type="InterPro" id="IPR044751">
    <property type="entry name" value="Ion_transp-like_CBS"/>
</dbReference>
<dbReference type="STRING" id="1257118.L8GYC2"/>
<dbReference type="Pfam" id="PF01595">
    <property type="entry name" value="CNNM"/>
    <property type="match status" value="1"/>
</dbReference>
<dbReference type="PANTHER" id="PTHR12064:SF97">
    <property type="entry name" value="METAL TRANSPORTER CNNM-5"/>
    <property type="match status" value="1"/>
</dbReference>
<evidence type="ECO:0000256" key="8">
    <source>
        <dbReference type="SAM" id="Phobius"/>
    </source>
</evidence>
<feature type="transmembrane region" description="Helical" evidence="8">
    <location>
        <begin position="193"/>
        <end position="213"/>
    </location>
</feature>
<evidence type="ECO:0000259" key="11">
    <source>
        <dbReference type="PROSITE" id="PS51846"/>
    </source>
</evidence>
<dbReference type="OMA" id="YFIHAIW"/>
<dbReference type="PROSITE" id="PS51371">
    <property type="entry name" value="CBS"/>
    <property type="match status" value="1"/>
</dbReference>
<feature type="chain" id="PRO_5003990205" description="CBS domain containing protein" evidence="9">
    <location>
        <begin position="26"/>
        <end position="451"/>
    </location>
</feature>
<dbReference type="GeneID" id="14918699"/>
<keyword evidence="6" id="KW-0129">CBS domain</keyword>
<evidence type="ECO:0000313" key="12">
    <source>
        <dbReference type="EMBL" id="ELR17952.1"/>
    </source>
</evidence>
<keyword evidence="4 7" id="KW-1133">Transmembrane helix</keyword>
<sequence>MARTHTLSIGTALLLLLGILTLVSALDMDMDMDMTAMERMKRAAGKKVECEMEGDSVVCNGTTYSEAEEDDFPTPRFWVDLAVSAGLVCLAGLMSGLTMGLMSIDFLNLQILANGGGTKQEQIYANRIIPLVKRHHLLLVTLLVANAAAMEALPLFVDRIVGTVGAILISVTAVLLFGEIIPQAICTRYGLAIGANLAWLVWIIIILLFPISWPISLLLDFLLGGEQGTFFRRAQLKELVSLHGEQGPDQEAGDLLAAGGELGATLTKDEVTIIKGALDLSSKIVKDTMTPIDKVFMLDIKDRLTEQKLDQILQTGHSRVPVYRGGKTNVVGMIIVKKLIKLNPERATPVSDVELVRLPTVSEDTELYPLLNLFRRGHSHMALVVDAVDHVTIRGIITLEDVFEELIQEEIRDETDAIRGIAKEMMARQESLSLMRGQSVMNMPRTIAYPM</sequence>
<dbReference type="AlphaFoldDB" id="L8GYC2"/>
<feature type="domain" description="CNNM transmembrane" evidence="11">
    <location>
        <begin position="73"/>
        <end position="254"/>
    </location>
</feature>
<evidence type="ECO:0000256" key="6">
    <source>
        <dbReference type="PROSITE-ProRule" id="PRU00703"/>
    </source>
</evidence>
<evidence type="ECO:0000256" key="4">
    <source>
        <dbReference type="ARBA" id="ARBA00022989"/>
    </source>
</evidence>
<keyword evidence="5 7" id="KW-0472">Membrane</keyword>
<feature type="transmembrane region" description="Helical" evidence="8">
    <location>
        <begin position="137"/>
        <end position="157"/>
    </location>
</feature>
<evidence type="ECO:0000256" key="9">
    <source>
        <dbReference type="SAM" id="SignalP"/>
    </source>
</evidence>
<feature type="signal peptide" evidence="9">
    <location>
        <begin position="1"/>
        <end position="25"/>
    </location>
</feature>
<evidence type="ECO:0008006" key="14">
    <source>
        <dbReference type="Google" id="ProtNLM"/>
    </source>
</evidence>
<evidence type="ECO:0000256" key="2">
    <source>
        <dbReference type="ARBA" id="ARBA00022692"/>
    </source>
</evidence>
<dbReference type="VEuPathDB" id="AmoebaDB:ACA1_208300"/>
<keyword evidence="9" id="KW-0732">Signal</keyword>
<dbReference type="FunFam" id="3.10.580.10:FF:000006">
    <property type="entry name" value="DUF21 and CBS domain protein"/>
    <property type="match status" value="1"/>
</dbReference>
<evidence type="ECO:0000259" key="10">
    <source>
        <dbReference type="PROSITE" id="PS51371"/>
    </source>
</evidence>
<dbReference type="InterPro" id="IPR046342">
    <property type="entry name" value="CBS_dom_sf"/>
</dbReference>
<dbReference type="OrthoDB" id="5353557at2759"/>
<dbReference type="EMBL" id="KB007966">
    <property type="protein sequence ID" value="ELR17952.1"/>
    <property type="molecule type" value="Genomic_DNA"/>
</dbReference>
<feature type="domain" description="CBS" evidence="10">
    <location>
        <begin position="347"/>
        <end position="414"/>
    </location>
</feature>
<dbReference type="Gene3D" id="3.10.580.10">
    <property type="entry name" value="CBS-domain"/>
    <property type="match status" value="1"/>
</dbReference>
<dbReference type="CDD" id="cd04590">
    <property type="entry name" value="CBS_pair_CorC_HlyC_assoc"/>
    <property type="match status" value="1"/>
</dbReference>
<dbReference type="PANTHER" id="PTHR12064">
    <property type="entry name" value="METAL TRANSPORTER CNNM"/>
    <property type="match status" value="1"/>
</dbReference>
<dbReference type="InterPro" id="IPR000644">
    <property type="entry name" value="CBS_dom"/>
</dbReference>
<evidence type="ECO:0000256" key="7">
    <source>
        <dbReference type="PROSITE-ProRule" id="PRU01193"/>
    </source>
</evidence>
<dbReference type="Pfam" id="PF00571">
    <property type="entry name" value="CBS"/>
    <property type="match status" value="1"/>
</dbReference>
<dbReference type="PROSITE" id="PS51846">
    <property type="entry name" value="CNNM"/>
    <property type="match status" value="1"/>
</dbReference>
<feature type="transmembrane region" description="Helical" evidence="8">
    <location>
        <begin position="163"/>
        <end position="181"/>
    </location>
</feature>
<dbReference type="GO" id="GO:0016020">
    <property type="term" value="C:membrane"/>
    <property type="evidence" value="ECO:0007669"/>
    <property type="project" value="UniProtKB-SubCell"/>
</dbReference>
<dbReference type="SUPFAM" id="SSF54631">
    <property type="entry name" value="CBS-domain pair"/>
    <property type="match status" value="1"/>
</dbReference>
<keyword evidence="3" id="KW-0677">Repeat</keyword>
<protein>
    <recommendedName>
        <fullName evidence="14">CBS domain containing protein</fullName>
    </recommendedName>
</protein>
<comment type="subcellular location">
    <subcellularLocation>
        <location evidence="1">Membrane</location>
        <topology evidence="1">Multi-pass membrane protein</topology>
    </subcellularLocation>
</comment>
<keyword evidence="2 7" id="KW-0812">Transmembrane</keyword>
<dbReference type="RefSeq" id="XP_004339968.1">
    <property type="nucleotide sequence ID" value="XM_004339920.1"/>
</dbReference>
<feature type="transmembrane region" description="Helical" evidence="8">
    <location>
        <begin position="81"/>
        <end position="102"/>
    </location>
</feature>
<evidence type="ECO:0000256" key="1">
    <source>
        <dbReference type="ARBA" id="ARBA00004141"/>
    </source>
</evidence>
<proteinExistence type="predicted"/>
<dbReference type="GO" id="GO:0010960">
    <property type="term" value="P:magnesium ion homeostasis"/>
    <property type="evidence" value="ECO:0007669"/>
    <property type="project" value="InterPro"/>
</dbReference>
<evidence type="ECO:0000256" key="5">
    <source>
        <dbReference type="ARBA" id="ARBA00023136"/>
    </source>
</evidence>
<accession>L8GYC2</accession>
<keyword evidence="13" id="KW-1185">Reference proteome</keyword>
<reference evidence="12 13" key="1">
    <citation type="journal article" date="2013" name="Genome Biol.">
        <title>Genome of Acanthamoeba castellanii highlights extensive lateral gene transfer and early evolution of tyrosine kinase signaling.</title>
        <authorList>
            <person name="Clarke M."/>
            <person name="Lohan A.J."/>
            <person name="Liu B."/>
            <person name="Lagkouvardos I."/>
            <person name="Roy S."/>
            <person name="Zafar N."/>
            <person name="Bertelli C."/>
            <person name="Schilde C."/>
            <person name="Kianianmomeni A."/>
            <person name="Burglin T.R."/>
            <person name="Frech C."/>
            <person name="Turcotte B."/>
            <person name="Kopec K.O."/>
            <person name="Synnott J.M."/>
            <person name="Choo C."/>
            <person name="Paponov I."/>
            <person name="Finkler A."/>
            <person name="Soon Heng Tan C."/>
            <person name="Hutchins A.P."/>
            <person name="Weinmeier T."/>
            <person name="Rattei T."/>
            <person name="Chu J.S."/>
            <person name="Gimenez G."/>
            <person name="Irimia M."/>
            <person name="Rigden D.J."/>
            <person name="Fitzpatrick D.A."/>
            <person name="Lorenzo-Morales J."/>
            <person name="Bateman A."/>
            <person name="Chiu C.H."/>
            <person name="Tang P."/>
            <person name="Hegemann P."/>
            <person name="Fromm H."/>
            <person name="Raoult D."/>
            <person name="Greub G."/>
            <person name="Miranda-Saavedra D."/>
            <person name="Chen N."/>
            <person name="Nash P."/>
            <person name="Ginger M.L."/>
            <person name="Horn M."/>
            <person name="Schaap P."/>
            <person name="Caler L."/>
            <person name="Loftus B."/>
        </authorList>
    </citation>
    <scope>NUCLEOTIDE SEQUENCE [LARGE SCALE GENOMIC DNA]</scope>
    <source>
        <strain evidence="12 13">Neff</strain>
    </source>
</reference>
<dbReference type="GO" id="GO:0005737">
    <property type="term" value="C:cytoplasm"/>
    <property type="evidence" value="ECO:0007669"/>
    <property type="project" value="TreeGrafter"/>
</dbReference>